<organism evidence="7 8">
    <name type="scientific">Zostera marina</name>
    <name type="common">Eelgrass</name>
    <dbReference type="NCBI Taxonomy" id="29655"/>
    <lineage>
        <taxon>Eukaryota</taxon>
        <taxon>Viridiplantae</taxon>
        <taxon>Streptophyta</taxon>
        <taxon>Embryophyta</taxon>
        <taxon>Tracheophyta</taxon>
        <taxon>Spermatophyta</taxon>
        <taxon>Magnoliopsida</taxon>
        <taxon>Liliopsida</taxon>
        <taxon>Zosteraceae</taxon>
        <taxon>Zostera</taxon>
    </lineage>
</organism>
<keyword evidence="8" id="KW-1185">Reference proteome</keyword>
<reference evidence="8" key="1">
    <citation type="journal article" date="2016" name="Nature">
        <title>The genome of the seagrass Zostera marina reveals angiosperm adaptation to the sea.</title>
        <authorList>
            <person name="Olsen J.L."/>
            <person name="Rouze P."/>
            <person name="Verhelst B."/>
            <person name="Lin Y.-C."/>
            <person name="Bayer T."/>
            <person name="Collen J."/>
            <person name="Dattolo E."/>
            <person name="De Paoli E."/>
            <person name="Dittami S."/>
            <person name="Maumus F."/>
            <person name="Michel G."/>
            <person name="Kersting A."/>
            <person name="Lauritano C."/>
            <person name="Lohaus R."/>
            <person name="Toepel M."/>
            <person name="Tonon T."/>
            <person name="Vanneste K."/>
            <person name="Amirebrahimi M."/>
            <person name="Brakel J."/>
            <person name="Bostroem C."/>
            <person name="Chovatia M."/>
            <person name="Grimwood J."/>
            <person name="Jenkins J.W."/>
            <person name="Jueterbock A."/>
            <person name="Mraz A."/>
            <person name="Stam W.T."/>
            <person name="Tice H."/>
            <person name="Bornberg-Bauer E."/>
            <person name="Green P.J."/>
            <person name="Pearson G.A."/>
            <person name="Procaccini G."/>
            <person name="Duarte C.M."/>
            <person name="Schmutz J."/>
            <person name="Reusch T.B.H."/>
            <person name="Van de Peer Y."/>
        </authorList>
    </citation>
    <scope>NUCLEOTIDE SEQUENCE [LARGE SCALE GENOMIC DNA]</scope>
    <source>
        <strain evidence="8">cv. Finnish</strain>
    </source>
</reference>
<accession>A0A0K9P2T2</accession>
<protein>
    <submittedName>
        <fullName evidence="7">Thioredoxin M3, chloroplastic</fullName>
    </submittedName>
</protein>
<dbReference type="SUPFAM" id="SSF52833">
    <property type="entry name" value="Thioredoxin-like"/>
    <property type="match status" value="1"/>
</dbReference>
<dbReference type="OrthoDB" id="2121326at2759"/>
<dbReference type="PRINTS" id="PR00421">
    <property type="entry name" value="THIOREDOXIN"/>
</dbReference>
<dbReference type="GO" id="GO:0005737">
    <property type="term" value="C:cytoplasm"/>
    <property type="evidence" value="ECO:0000318"/>
    <property type="project" value="GO_Central"/>
</dbReference>
<evidence type="ECO:0000256" key="5">
    <source>
        <dbReference type="ARBA" id="ARBA00023284"/>
    </source>
</evidence>
<evidence type="ECO:0000256" key="3">
    <source>
        <dbReference type="ARBA" id="ARBA00022982"/>
    </source>
</evidence>
<evidence type="ECO:0000256" key="1">
    <source>
        <dbReference type="ARBA" id="ARBA00022448"/>
    </source>
</evidence>
<dbReference type="EMBL" id="LFYR01001258">
    <property type="protein sequence ID" value="KMZ63284.1"/>
    <property type="molecule type" value="Genomic_DNA"/>
</dbReference>
<evidence type="ECO:0000313" key="8">
    <source>
        <dbReference type="Proteomes" id="UP000036987"/>
    </source>
</evidence>
<dbReference type="STRING" id="29655.A0A0K9P2T2"/>
<dbReference type="Proteomes" id="UP000036987">
    <property type="component" value="Unassembled WGS sequence"/>
</dbReference>
<dbReference type="GO" id="GO:0015035">
    <property type="term" value="F:protein-disulfide reductase activity"/>
    <property type="evidence" value="ECO:0000318"/>
    <property type="project" value="GO_Central"/>
</dbReference>
<dbReference type="FunFam" id="3.40.30.10:FF:000001">
    <property type="entry name" value="Thioredoxin"/>
    <property type="match status" value="1"/>
</dbReference>
<dbReference type="AlphaFoldDB" id="A0A0K9P2T2"/>
<evidence type="ECO:0000259" key="6">
    <source>
        <dbReference type="PROSITE" id="PS51352"/>
    </source>
</evidence>
<dbReference type="Pfam" id="PF00085">
    <property type="entry name" value="Thioredoxin"/>
    <property type="match status" value="1"/>
</dbReference>
<keyword evidence="3" id="KW-0249">Electron transport</keyword>
<dbReference type="PANTHER" id="PTHR45663:SF21">
    <property type="entry name" value="THIOREDOXIN M3, CHLOROPLASTIC"/>
    <property type="match status" value="1"/>
</dbReference>
<dbReference type="PANTHER" id="PTHR45663">
    <property type="entry name" value="GEO12009P1"/>
    <property type="match status" value="1"/>
</dbReference>
<dbReference type="Gene3D" id="3.40.30.10">
    <property type="entry name" value="Glutaredoxin"/>
    <property type="match status" value="1"/>
</dbReference>
<keyword evidence="4" id="KW-1015">Disulfide bond</keyword>
<feature type="domain" description="Thioredoxin" evidence="6">
    <location>
        <begin position="69"/>
        <end position="174"/>
    </location>
</feature>
<dbReference type="CDD" id="cd02947">
    <property type="entry name" value="TRX_family"/>
    <property type="match status" value="1"/>
</dbReference>
<dbReference type="InterPro" id="IPR017937">
    <property type="entry name" value="Thioredoxin_CS"/>
</dbReference>
<dbReference type="InterPro" id="IPR036249">
    <property type="entry name" value="Thioredoxin-like_sf"/>
</dbReference>
<dbReference type="OMA" id="MANCSHA"/>
<keyword evidence="5" id="KW-0676">Redox-active center</keyword>
<gene>
    <name evidence="7" type="ORF">ZOSMA_41G01280</name>
</gene>
<name>A0A0K9P2T2_ZOSMR</name>
<evidence type="ECO:0000313" key="7">
    <source>
        <dbReference type="EMBL" id="KMZ63284.1"/>
    </source>
</evidence>
<keyword evidence="2" id="KW-0809">Transit peptide</keyword>
<dbReference type="PROSITE" id="PS00194">
    <property type="entry name" value="THIOREDOXIN_1"/>
    <property type="match status" value="1"/>
</dbReference>
<sequence>MTAPTMANCSHADPIYNSCFALASAKDFHQYIGGFSPRYAPVSLVMKLTHGQRRDVWKAKKVVCMYSGHVTVMTATSWTLSVLNNELPVVVEFFATWCGPCKMVSRIIDEIAEEYNGKIRCYKVNADHYPQLANDHDIERVPTVLVFMNGKVLESITGTMPKYVYVGAIERSLGSP</sequence>
<comment type="caution">
    <text evidence="7">The sequence shown here is derived from an EMBL/GenBank/DDBJ whole genome shotgun (WGS) entry which is preliminary data.</text>
</comment>
<evidence type="ECO:0000256" key="2">
    <source>
        <dbReference type="ARBA" id="ARBA00022946"/>
    </source>
</evidence>
<evidence type="ECO:0000256" key="4">
    <source>
        <dbReference type="ARBA" id="ARBA00023157"/>
    </source>
</evidence>
<dbReference type="InterPro" id="IPR013766">
    <property type="entry name" value="Thioredoxin_domain"/>
</dbReference>
<proteinExistence type="predicted"/>
<keyword evidence="1" id="KW-0813">Transport</keyword>
<dbReference type="PROSITE" id="PS51352">
    <property type="entry name" value="THIOREDOXIN_2"/>
    <property type="match status" value="1"/>
</dbReference>